<name>A0A4D6TAD9_9CAUD</name>
<organism evidence="1 2">
    <name type="scientific">Gordonia phage Fairfaxidum</name>
    <dbReference type="NCBI Taxonomy" id="2572526"/>
    <lineage>
        <taxon>Viruses</taxon>
        <taxon>Duplodnaviria</taxon>
        <taxon>Heunggongvirae</taxon>
        <taxon>Uroviricota</taxon>
        <taxon>Caudoviricetes</taxon>
        <taxon>Fairfaxidumvirus</taxon>
        <taxon>Fairfaxidumvirus fairfaxidum</taxon>
    </lineage>
</organism>
<dbReference type="KEGG" id="vg:55013795"/>
<evidence type="ECO:0000313" key="1">
    <source>
        <dbReference type="EMBL" id="QCG77594.1"/>
    </source>
</evidence>
<keyword evidence="2" id="KW-1185">Reference proteome</keyword>
<dbReference type="EMBL" id="MK814757">
    <property type="protein sequence ID" value="QCG77594.1"/>
    <property type="molecule type" value="Genomic_DNA"/>
</dbReference>
<dbReference type="RefSeq" id="YP_009822299.1">
    <property type="nucleotide sequence ID" value="NC_048185.1"/>
</dbReference>
<evidence type="ECO:0000313" key="2">
    <source>
        <dbReference type="Proteomes" id="UP000298794"/>
    </source>
</evidence>
<reference evidence="1 2" key="1">
    <citation type="submission" date="2019-04" db="EMBL/GenBank/DDBJ databases">
        <authorList>
            <person name="Adelsberg A.K."/>
            <person name="Kohli N."/>
            <person name="Marar C.I."/>
            <person name="Roccamo R.A."/>
            <person name="Shoush J.M."/>
            <person name="Butela K.A."/>
            <person name="Garlena R.A."/>
            <person name="Russell D.A."/>
            <person name="Pope W.H."/>
            <person name="Jacobs-Sera D."/>
            <person name="Hatfull G.F."/>
        </authorList>
    </citation>
    <scope>NUCLEOTIDE SEQUENCE [LARGE SCALE GENOMIC DNA]</scope>
</reference>
<proteinExistence type="predicted"/>
<accession>A0A4D6TAD9</accession>
<dbReference type="GeneID" id="55013795"/>
<gene>
    <name evidence="1" type="primary">11</name>
    <name evidence="1" type="ORF">SEA_FAIRFAXIDUM_11</name>
</gene>
<dbReference type="Proteomes" id="UP000298794">
    <property type="component" value="Segment"/>
</dbReference>
<sequence length="93" mass="9780">MTEQTPCEVVFDYERDAIVFDGTALPFPLSGVGARAVVEGGRAVVTLTLEVDQVRSVAALPSKPEPGEAPTAPPTPEQTFEAQLDAIRGANRG</sequence>
<protein>
    <submittedName>
        <fullName evidence="1">Uncharacterized protein</fullName>
    </submittedName>
</protein>